<comment type="caution">
    <text evidence="3">The sequence shown here is derived from an EMBL/GenBank/DDBJ whole genome shotgun (WGS) entry which is preliminary data.</text>
</comment>
<accession>A0A7X9YHN3</accession>
<evidence type="ECO:0000259" key="2">
    <source>
        <dbReference type="PROSITE" id="PS51782"/>
    </source>
</evidence>
<sequence>MNNSMTYGNLALKSYNTHPSFQVIDGNSRSFNHVSVSAQKAPVANARSKAGLFFVVVIAVIALSFTFFTSAASQRAFDTASANVSRAVISVQSGDTLWDIAEEHPVSHLSTSDTVALIRSWNGLNSSELSIGMDLLVPASFQ</sequence>
<keyword evidence="1" id="KW-0472">Membrane</keyword>
<dbReference type="RefSeq" id="WP_169277282.1">
    <property type="nucleotide sequence ID" value="NZ_JABBCP010000002.1"/>
</dbReference>
<dbReference type="CDD" id="cd00118">
    <property type="entry name" value="LysM"/>
    <property type="match status" value="1"/>
</dbReference>
<dbReference type="Gene3D" id="3.10.350.10">
    <property type="entry name" value="LysM domain"/>
    <property type="match status" value="1"/>
</dbReference>
<name>A0A7X9YHN3_9ACTN</name>
<dbReference type="Pfam" id="PF01476">
    <property type="entry name" value="LysM"/>
    <property type="match status" value="1"/>
</dbReference>
<dbReference type="InterPro" id="IPR036779">
    <property type="entry name" value="LysM_dom_sf"/>
</dbReference>
<dbReference type="InterPro" id="IPR018392">
    <property type="entry name" value="LysM"/>
</dbReference>
<dbReference type="AlphaFoldDB" id="A0A7X9YHN3"/>
<feature type="domain" description="LysM" evidence="2">
    <location>
        <begin position="87"/>
        <end position="137"/>
    </location>
</feature>
<dbReference type="EMBL" id="JABBCP010000002">
    <property type="protein sequence ID" value="NMF55652.1"/>
    <property type="molecule type" value="Genomic_DNA"/>
</dbReference>
<organism evidence="3 4">
    <name type="scientific">Collinsella acetigenes</name>
    <dbReference type="NCBI Taxonomy" id="2713419"/>
    <lineage>
        <taxon>Bacteria</taxon>
        <taxon>Bacillati</taxon>
        <taxon>Actinomycetota</taxon>
        <taxon>Coriobacteriia</taxon>
        <taxon>Coriobacteriales</taxon>
        <taxon>Coriobacteriaceae</taxon>
        <taxon>Collinsella</taxon>
    </lineage>
</organism>
<keyword evidence="4" id="KW-1185">Reference proteome</keyword>
<protein>
    <submittedName>
        <fullName evidence="3">LysM peptidoglycan-binding domain-containing protein</fullName>
    </submittedName>
</protein>
<gene>
    <name evidence="3" type="ORF">HF320_04840</name>
</gene>
<dbReference type="SMART" id="SM00257">
    <property type="entry name" value="LysM"/>
    <property type="match status" value="1"/>
</dbReference>
<evidence type="ECO:0000313" key="4">
    <source>
        <dbReference type="Proteomes" id="UP000546970"/>
    </source>
</evidence>
<feature type="transmembrane region" description="Helical" evidence="1">
    <location>
        <begin position="50"/>
        <end position="68"/>
    </location>
</feature>
<evidence type="ECO:0000256" key="1">
    <source>
        <dbReference type="SAM" id="Phobius"/>
    </source>
</evidence>
<proteinExistence type="predicted"/>
<keyword evidence="1" id="KW-0812">Transmembrane</keyword>
<dbReference type="PROSITE" id="PS51782">
    <property type="entry name" value="LYSM"/>
    <property type="match status" value="1"/>
</dbReference>
<reference evidence="3 4" key="1">
    <citation type="submission" date="2020-04" db="EMBL/GenBank/DDBJ databases">
        <title>Collinsella sp. KGMB02528 nov., an anaerobic actinobacterium isolated from human feces.</title>
        <authorList>
            <person name="Han K.-I."/>
            <person name="Eom M.K."/>
            <person name="Kim J.-S."/>
            <person name="Lee K.C."/>
            <person name="Suh M.K."/>
            <person name="Park S.-H."/>
            <person name="Lee J.H."/>
            <person name="Kang S.W."/>
            <person name="Park J.-E."/>
            <person name="Oh B.S."/>
            <person name="Yu S.Y."/>
            <person name="Choi S.-H."/>
            <person name="Lee D.H."/>
            <person name="Yoon H."/>
            <person name="Kim B.-Y."/>
            <person name="Lee J.H."/>
            <person name="Lee J.-S."/>
        </authorList>
    </citation>
    <scope>NUCLEOTIDE SEQUENCE [LARGE SCALE GENOMIC DNA]</scope>
    <source>
        <strain evidence="3 4">KGMB02528</strain>
    </source>
</reference>
<dbReference type="Proteomes" id="UP000546970">
    <property type="component" value="Unassembled WGS sequence"/>
</dbReference>
<evidence type="ECO:0000313" key="3">
    <source>
        <dbReference type="EMBL" id="NMF55652.1"/>
    </source>
</evidence>
<dbReference type="SUPFAM" id="SSF54106">
    <property type="entry name" value="LysM domain"/>
    <property type="match status" value="1"/>
</dbReference>
<keyword evidence="1" id="KW-1133">Transmembrane helix</keyword>